<evidence type="ECO:0000313" key="1">
    <source>
        <dbReference type="EMBL" id="OGY43910.1"/>
    </source>
</evidence>
<dbReference type="EMBL" id="MHIB01000027">
    <property type="protein sequence ID" value="OGY43910.1"/>
    <property type="molecule type" value="Genomic_DNA"/>
</dbReference>
<sequence length="136" mass="15673">MPATNENLIKFQENLKNNVGNFEEIVQKDNWVFKYDKISDILYFAPKDKQASIDSALLPINGSCSSIRVNKDGFFEGLMVEDFLSLYVPDNKEFEPLAKAIKKARSKEVNSKDYKAFWKAFLFDSLRVKNLTPSYT</sequence>
<comment type="caution">
    <text evidence="1">The sequence shown here is derived from an EMBL/GenBank/DDBJ whole genome shotgun (WGS) entry which is preliminary data.</text>
</comment>
<reference evidence="1 2" key="1">
    <citation type="journal article" date="2016" name="Nat. Commun.">
        <title>Thousands of microbial genomes shed light on interconnected biogeochemical processes in an aquifer system.</title>
        <authorList>
            <person name="Anantharaman K."/>
            <person name="Brown C.T."/>
            <person name="Hug L.A."/>
            <person name="Sharon I."/>
            <person name="Castelle C.J."/>
            <person name="Probst A.J."/>
            <person name="Thomas B.C."/>
            <person name="Singh A."/>
            <person name="Wilkins M.J."/>
            <person name="Karaoz U."/>
            <person name="Brodie E.L."/>
            <person name="Williams K.H."/>
            <person name="Hubbard S.S."/>
            <person name="Banfield J.F."/>
        </authorList>
    </citation>
    <scope>NUCLEOTIDE SEQUENCE [LARGE SCALE GENOMIC DNA]</scope>
</reference>
<accession>A0A1G1XWD7</accession>
<gene>
    <name evidence="1" type="ORF">A2729_01145</name>
</gene>
<evidence type="ECO:0000313" key="2">
    <source>
        <dbReference type="Proteomes" id="UP000178930"/>
    </source>
</evidence>
<dbReference type="AlphaFoldDB" id="A0A1G1XWD7"/>
<dbReference type="Proteomes" id="UP000178930">
    <property type="component" value="Unassembled WGS sequence"/>
</dbReference>
<protein>
    <submittedName>
        <fullName evidence="1">Uncharacterized protein</fullName>
    </submittedName>
</protein>
<name>A0A1G1XWD7_9BACT</name>
<proteinExistence type="predicted"/>
<dbReference type="STRING" id="1797532.A2729_01145"/>
<organism evidence="1 2">
    <name type="scientific">Candidatus Buchananbacteria bacterium RIFCSPHIGHO2_01_FULL_39_14</name>
    <dbReference type="NCBI Taxonomy" id="1797532"/>
    <lineage>
        <taxon>Bacteria</taxon>
        <taxon>Candidatus Buchananiibacteriota</taxon>
    </lineage>
</organism>